<evidence type="ECO:0000313" key="1">
    <source>
        <dbReference type="EMBL" id="KAI8440694.1"/>
    </source>
</evidence>
<evidence type="ECO:0000313" key="2">
    <source>
        <dbReference type="Proteomes" id="UP001064048"/>
    </source>
</evidence>
<name>A0ACC0KWI9_CHOFU</name>
<keyword evidence="2" id="KW-1185">Reference proteome</keyword>
<reference evidence="1 2" key="1">
    <citation type="journal article" date="2022" name="Genome Biol. Evol.">
        <title>The Spruce Budworm Genome: Reconstructing the Evolutionary History of Antifreeze Proteins.</title>
        <authorList>
            <person name="Beliveau C."/>
            <person name="Gagne P."/>
            <person name="Picq S."/>
            <person name="Vernygora O."/>
            <person name="Keeling C.I."/>
            <person name="Pinkney K."/>
            <person name="Doucet D."/>
            <person name="Wen F."/>
            <person name="Johnston J.S."/>
            <person name="Maaroufi H."/>
            <person name="Boyle B."/>
            <person name="Laroche J."/>
            <person name="Dewar K."/>
            <person name="Juretic N."/>
            <person name="Blackburn G."/>
            <person name="Nisole A."/>
            <person name="Brunet B."/>
            <person name="Brandao M."/>
            <person name="Lumley L."/>
            <person name="Duan J."/>
            <person name="Quan G."/>
            <person name="Lucarotti C.J."/>
            <person name="Roe A.D."/>
            <person name="Sperling F.A.H."/>
            <person name="Levesque R.C."/>
            <person name="Cusson M."/>
        </authorList>
    </citation>
    <scope>NUCLEOTIDE SEQUENCE [LARGE SCALE GENOMIC DNA]</scope>
    <source>
        <strain evidence="1">Glfc:IPQL:Cfum</strain>
    </source>
</reference>
<protein>
    <submittedName>
        <fullName evidence="1">Uncharacterized protein</fullName>
    </submittedName>
</protein>
<accession>A0ACC0KWI9</accession>
<dbReference type="EMBL" id="CM046115">
    <property type="protein sequence ID" value="KAI8440694.1"/>
    <property type="molecule type" value="Genomic_DNA"/>
</dbReference>
<organism evidence="1 2">
    <name type="scientific">Choristoneura fumiferana</name>
    <name type="common">Spruce budworm moth</name>
    <name type="synonym">Archips fumiferana</name>
    <dbReference type="NCBI Taxonomy" id="7141"/>
    <lineage>
        <taxon>Eukaryota</taxon>
        <taxon>Metazoa</taxon>
        <taxon>Ecdysozoa</taxon>
        <taxon>Arthropoda</taxon>
        <taxon>Hexapoda</taxon>
        <taxon>Insecta</taxon>
        <taxon>Pterygota</taxon>
        <taxon>Neoptera</taxon>
        <taxon>Endopterygota</taxon>
        <taxon>Lepidoptera</taxon>
        <taxon>Glossata</taxon>
        <taxon>Ditrysia</taxon>
        <taxon>Tortricoidea</taxon>
        <taxon>Tortricidae</taxon>
        <taxon>Tortricinae</taxon>
        <taxon>Choristoneura</taxon>
    </lineage>
</organism>
<comment type="caution">
    <text evidence="1">The sequence shown here is derived from an EMBL/GenBank/DDBJ whole genome shotgun (WGS) entry which is preliminary data.</text>
</comment>
<gene>
    <name evidence="1" type="ORF">MSG28_009047</name>
</gene>
<proteinExistence type="predicted"/>
<dbReference type="Proteomes" id="UP001064048">
    <property type="component" value="Chromosome 15"/>
</dbReference>
<sequence length="130" mass="15478">MLFQNTIAFATRFIITDLRIFEAIPNMTMFFQDFSCSDSFIITDLRIFEAIPNMTMFFQDFSCSDKHVPEDDIQIKLVRYSVQPIHQHANYNNKYRLIRKKRDKKINVANFNNEEMLKITNQSVPNNKNK</sequence>